<dbReference type="Gene3D" id="2.40.260.10">
    <property type="entry name" value="Sortase"/>
    <property type="match status" value="1"/>
</dbReference>
<comment type="caution">
    <text evidence="2">The sequence shown here is derived from an EMBL/GenBank/DDBJ whole genome shotgun (WGS) entry which is preliminary data.</text>
</comment>
<name>A0A1F4UTF3_UNCKA</name>
<evidence type="ECO:0000313" key="3">
    <source>
        <dbReference type="Proteomes" id="UP000177371"/>
    </source>
</evidence>
<accession>A0A1F4UTF3</accession>
<dbReference type="STRING" id="1802610.A2W32_02470"/>
<gene>
    <name evidence="2" type="ORF">A2W32_02470</name>
</gene>
<dbReference type="GO" id="GO:0016787">
    <property type="term" value="F:hydrolase activity"/>
    <property type="evidence" value="ECO:0007669"/>
    <property type="project" value="UniProtKB-KW"/>
</dbReference>
<dbReference type="InterPro" id="IPR005754">
    <property type="entry name" value="Sortase"/>
</dbReference>
<evidence type="ECO:0008006" key="4">
    <source>
        <dbReference type="Google" id="ProtNLM"/>
    </source>
</evidence>
<dbReference type="SUPFAM" id="SSF63817">
    <property type="entry name" value="Sortase"/>
    <property type="match status" value="1"/>
</dbReference>
<evidence type="ECO:0000256" key="1">
    <source>
        <dbReference type="ARBA" id="ARBA00022801"/>
    </source>
</evidence>
<dbReference type="Proteomes" id="UP000177371">
    <property type="component" value="Unassembled WGS sequence"/>
</dbReference>
<keyword evidence="1" id="KW-0378">Hydrolase</keyword>
<sequence length="207" mass="22810">MYKRLTLIIFILSLLVGFLAYITYLNTPYSKNLSETGSLALAEEKPSAFAEALLPVYENPAKLVISSIQLNLDLVRVGTLEDGSLEAPKDWNTGGWYVDGSRAGEPGNLILDAHYDDSAGRPAAFWLLKNIKTGDIVTVLDTMGKSFDYEVSEIFYVDINDPARTQIFENDTSKAHVTLITCGGIWLSGHGTYSQRLVVKGDLLEKL</sequence>
<dbReference type="EMBL" id="MEUT01000072">
    <property type="protein sequence ID" value="OGC48219.1"/>
    <property type="molecule type" value="Genomic_DNA"/>
</dbReference>
<reference evidence="2 3" key="1">
    <citation type="journal article" date="2016" name="Nat. Commun.">
        <title>Thousands of microbial genomes shed light on interconnected biogeochemical processes in an aquifer system.</title>
        <authorList>
            <person name="Anantharaman K."/>
            <person name="Brown C.T."/>
            <person name="Hug L.A."/>
            <person name="Sharon I."/>
            <person name="Castelle C.J."/>
            <person name="Probst A.J."/>
            <person name="Thomas B.C."/>
            <person name="Singh A."/>
            <person name="Wilkins M.J."/>
            <person name="Karaoz U."/>
            <person name="Brodie E.L."/>
            <person name="Williams K.H."/>
            <person name="Hubbard S.S."/>
            <person name="Banfield J.F."/>
        </authorList>
    </citation>
    <scope>NUCLEOTIDE SEQUENCE [LARGE SCALE GENOMIC DNA]</scope>
</reference>
<dbReference type="Pfam" id="PF04203">
    <property type="entry name" value="Sortase"/>
    <property type="match status" value="1"/>
</dbReference>
<dbReference type="InterPro" id="IPR023365">
    <property type="entry name" value="Sortase_dom-sf"/>
</dbReference>
<protein>
    <recommendedName>
        <fullName evidence="4">Sortase</fullName>
    </recommendedName>
</protein>
<dbReference type="CDD" id="cd05829">
    <property type="entry name" value="Sortase_F"/>
    <property type="match status" value="1"/>
</dbReference>
<dbReference type="InterPro" id="IPR042001">
    <property type="entry name" value="Sortase_F"/>
</dbReference>
<organism evidence="2 3">
    <name type="scientific">candidate division WWE3 bacterium RBG_16_37_10</name>
    <dbReference type="NCBI Taxonomy" id="1802610"/>
    <lineage>
        <taxon>Bacteria</taxon>
        <taxon>Katanobacteria</taxon>
    </lineage>
</organism>
<proteinExistence type="predicted"/>
<evidence type="ECO:0000313" key="2">
    <source>
        <dbReference type="EMBL" id="OGC48219.1"/>
    </source>
</evidence>
<dbReference type="AlphaFoldDB" id="A0A1F4UTF3"/>